<dbReference type="CDD" id="cd22191">
    <property type="entry name" value="DPBB_RlpA_EXP_N-like"/>
    <property type="match status" value="1"/>
</dbReference>
<keyword evidence="1 3" id="KW-0732">Signal</keyword>
<dbReference type="Proteomes" id="UP000184330">
    <property type="component" value="Unassembled WGS sequence"/>
</dbReference>
<evidence type="ECO:0000256" key="1">
    <source>
        <dbReference type="ARBA" id="ARBA00022729"/>
    </source>
</evidence>
<feature type="signal peptide" evidence="3">
    <location>
        <begin position="1"/>
        <end position="18"/>
    </location>
</feature>
<feature type="region of interest" description="Disordered" evidence="2">
    <location>
        <begin position="169"/>
        <end position="194"/>
    </location>
</feature>
<proteinExistence type="predicted"/>
<accession>A0A1L7X5W5</accession>
<dbReference type="Gene3D" id="2.40.40.10">
    <property type="entry name" value="RlpA-like domain"/>
    <property type="match status" value="1"/>
</dbReference>
<evidence type="ECO:0000256" key="2">
    <source>
        <dbReference type="SAM" id="MobiDB-lite"/>
    </source>
</evidence>
<dbReference type="STRING" id="576137.A0A1L7X5W5"/>
<feature type="region of interest" description="Disordered" evidence="2">
    <location>
        <begin position="66"/>
        <end position="131"/>
    </location>
</feature>
<dbReference type="InterPro" id="IPR051477">
    <property type="entry name" value="Expansin_CellWall"/>
</dbReference>
<organism evidence="4 5">
    <name type="scientific">Phialocephala subalpina</name>
    <dbReference type="NCBI Taxonomy" id="576137"/>
    <lineage>
        <taxon>Eukaryota</taxon>
        <taxon>Fungi</taxon>
        <taxon>Dikarya</taxon>
        <taxon>Ascomycota</taxon>
        <taxon>Pezizomycotina</taxon>
        <taxon>Leotiomycetes</taxon>
        <taxon>Helotiales</taxon>
        <taxon>Mollisiaceae</taxon>
        <taxon>Phialocephala</taxon>
        <taxon>Phialocephala fortinii species complex</taxon>
    </lineage>
</organism>
<feature type="chain" id="PRO_5009875237" evidence="3">
    <location>
        <begin position="19"/>
        <end position="295"/>
    </location>
</feature>
<dbReference type="InterPro" id="IPR036908">
    <property type="entry name" value="RlpA-like_sf"/>
</dbReference>
<gene>
    <name evidence="4" type="ORF">PAC_10298</name>
</gene>
<evidence type="ECO:0000256" key="3">
    <source>
        <dbReference type="SAM" id="SignalP"/>
    </source>
</evidence>
<evidence type="ECO:0000313" key="4">
    <source>
        <dbReference type="EMBL" id="CZR60402.1"/>
    </source>
</evidence>
<feature type="compositionally biased region" description="Low complexity" evidence="2">
    <location>
        <begin position="95"/>
        <end position="131"/>
    </location>
</feature>
<dbReference type="PANTHER" id="PTHR31836:SF28">
    <property type="entry name" value="SRCR DOMAIN-CONTAINING PROTEIN-RELATED"/>
    <property type="match status" value="1"/>
</dbReference>
<sequence length="295" mass="30129">MKSTTFVLGAFLASVAIAQPHKQHLARHHHNKRANAETTVVVTDWVYEYETVGVTTTIWVSPGFVEPEVTSTSPKTTTPEASSTTSQSPAQFFEPASSSAPKPTPSTTSTTSSSTSTPVYVAPTPSTTSSVYVPPVVESSSSTSVYVAPAVTPTTTAAAVVYTPPAETTTSAAAPAATSNTVSGSGSSSGVCSSGSPCTGDITYYEAGLGACGLTNDGSTEKVVALPYGLMGTQSNGNPYCGKTITVSYGGKTTTATVVDKCMGCVGDAIDLSNAAFLELAELAVGRATAEWWFN</sequence>
<dbReference type="OrthoDB" id="623670at2759"/>
<protein>
    <submittedName>
        <fullName evidence="4">Related to allergen Asp f 7</fullName>
    </submittedName>
</protein>
<dbReference type="AlphaFoldDB" id="A0A1L7X5W5"/>
<name>A0A1L7X5W5_9HELO</name>
<dbReference type="PANTHER" id="PTHR31836">
    <property type="match status" value="1"/>
</dbReference>
<feature type="compositionally biased region" description="Polar residues" evidence="2">
    <location>
        <begin position="69"/>
        <end position="90"/>
    </location>
</feature>
<reference evidence="4 5" key="1">
    <citation type="submission" date="2016-03" db="EMBL/GenBank/DDBJ databases">
        <authorList>
            <person name="Ploux O."/>
        </authorList>
    </citation>
    <scope>NUCLEOTIDE SEQUENCE [LARGE SCALE GENOMIC DNA]</scope>
    <source>
        <strain evidence="4 5">UAMH 11012</strain>
    </source>
</reference>
<dbReference type="SUPFAM" id="SSF50685">
    <property type="entry name" value="Barwin-like endoglucanases"/>
    <property type="match status" value="1"/>
</dbReference>
<dbReference type="EMBL" id="FJOG01000016">
    <property type="protein sequence ID" value="CZR60402.1"/>
    <property type="molecule type" value="Genomic_DNA"/>
</dbReference>
<evidence type="ECO:0000313" key="5">
    <source>
        <dbReference type="Proteomes" id="UP000184330"/>
    </source>
</evidence>
<keyword evidence="5" id="KW-1185">Reference proteome</keyword>